<dbReference type="Proteomes" id="UP000799770">
    <property type="component" value="Unassembled WGS sequence"/>
</dbReference>
<proteinExistence type="predicted"/>
<dbReference type="InterPro" id="IPR046670">
    <property type="entry name" value="DUF6540"/>
</dbReference>
<reference evidence="2" key="1">
    <citation type="journal article" date="2020" name="Stud. Mycol.">
        <title>101 Dothideomycetes genomes: a test case for predicting lifestyles and emergence of pathogens.</title>
        <authorList>
            <person name="Haridas S."/>
            <person name="Albert R."/>
            <person name="Binder M."/>
            <person name="Bloem J."/>
            <person name="Labutti K."/>
            <person name="Salamov A."/>
            <person name="Andreopoulos B."/>
            <person name="Baker S."/>
            <person name="Barry K."/>
            <person name="Bills G."/>
            <person name="Bluhm B."/>
            <person name="Cannon C."/>
            <person name="Castanera R."/>
            <person name="Culley D."/>
            <person name="Daum C."/>
            <person name="Ezra D."/>
            <person name="Gonzalez J."/>
            <person name="Henrissat B."/>
            <person name="Kuo A."/>
            <person name="Liang C."/>
            <person name="Lipzen A."/>
            <person name="Lutzoni F."/>
            <person name="Magnuson J."/>
            <person name="Mondo S."/>
            <person name="Nolan M."/>
            <person name="Ohm R."/>
            <person name="Pangilinan J."/>
            <person name="Park H.-J."/>
            <person name="Ramirez L."/>
            <person name="Alfaro M."/>
            <person name="Sun H."/>
            <person name="Tritt A."/>
            <person name="Yoshinaga Y."/>
            <person name="Zwiers L.-H."/>
            <person name="Turgeon B."/>
            <person name="Goodwin S."/>
            <person name="Spatafora J."/>
            <person name="Crous P."/>
            <person name="Grigoriev I."/>
        </authorList>
    </citation>
    <scope>NUCLEOTIDE SEQUENCE</scope>
    <source>
        <strain evidence="2">CBS 627.86</strain>
    </source>
</reference>
<name>A0A6A5YLC7_9PLEO</name>
<dbReference type="OrthoDB" id="4135672at2759"/>
<gene>
    <name evidence="2" type="ORF">BDV96DRAFT_294693</name>
</gene>
<feature type="region of interest" description="Disordered" evidence="1">
    <location>
        <begin position="143"/>
        <end position="162"/>
    </location>
</feature>
<keyword evidence="3" id="KW-1185">Reference proteome</keyword>
<dbReference type="EMBL" id="ML977352">
    <property type="protein sequence ID" value="KAF2107770.1"/>
    <property type="molecule type" value="Genomic_DNA"/>
</dbReference>
<dbReference type="Pfam" id="PF20174">
    <property type="entry name" value="DUF6540"/>
    <property type="match status" value="1"/>
</dbReference>
<evidence type="ECO:0000256" key="1">
    <source>
        <dbReference type="SAM" id="MobiDB-lite"/>
    </source>
</evidence>
<accession>A0A6A5YLC7</accession>
<organism evidence="2 3">
    <name type="scientific">Lophiotrema nucula</name>
    <dbReference type="NCBI Taxonomy" id="690887"/>
    <lineage>
        <taxon>Eukaryota</taxon>
        <taxon>Fungi</taxon>
        <taxon>Dikarya</taxon>
        <taxon>Ascomycota</taxon>
        <taxon>Pezizomycotina</taxon>
        <taxon>Dothideomycetes</taxon>
        <taxon>Pleosporomycetidae</taxon>
        <taxon>Pleosporales</taxon>
        <taxon>Lophiotremataceae</taxon>
        <taxon>Lophiotrema</taxon>
    </lineage>
</organism>
<protein>
    <submittedName>
        <fullName evidence="2">Uncharacterized protein</fullName>
    </submittedName>
</protein>
<sequence>MAYNVYRVEYRLGFQDPLMGPQTRFHNAIFVETEANGDGRVIQVGGDIVSASGMTFEEKLGKRPEEDESYQRKYFLGQIRASEYQNVVQLLRTVRPPPRQRTYNIQAQATVPCKPDGSLYGPGETPPPYRKCTEWTLQDAIPTLQSSGLLHPNGIPQPQPTA</sequence>
<evidence type="ECO:0000313" key="3">
    <source>
        <dbReference type="Proteomes" id="UP000799770"/>
    </source>
</evidence>
<evidence type="ECO:0000313" key="2">
    <source>
        <dbReference type="EMBL" id="KAF2107770.1"/>
    </source>
</evidence>
<dbReference type="AlphaFoldDB" id="A0A6A5YLC7"/>